<evidence type="ECO:0000259" key="4">
    <source>
        <dbReference type="Pfam" id="PF20866"/>
    </source>
</evidence>
<name>A0ABW9AC34_9BURK</name>
<proteinExistence type="predicted"/>
<reference evidence="5 6" key="1">
    <citation type="journal article" date="2024" name="Chem. Sci.">
        <title>Discovery of megapolipeptins by genome mining of a Burkholderiales bacteria collection.</title>
        <authorList>
            <person name="Paulo B.S."/>
            <person name="Recchia M.J.J."/>
            <person name="Lee S."/>
            <person name="Fergusson C.H."/>
            <person name="Romanowski S.B."/>
            <person name="Hernandez A."/>
            <person name="Krull N."/>
            <person name="Liu D.Y."/>
            <person name="Cavanagh H."/>
            <person name="Bos A."/>
            <person name="Gray C.A."/>
            <person name="Murphy B.T."/>
            <person name="Linington R.G."/>
            <person name="Eustaquio A.S."/>
        </authorList>
    </citation>
    <scope>NUCLEOTIDE SEQUENCE [LARGE SCALE GENOMIC DNA]</scope>
    <source>
        <strain evidence="5 6">RL21-008-BIB-A</strain>
    </source>
</reference>
<protein>
    <submittedName>
        <fullName evidence="5">Malonate decarboxylase holo-[acyl-carrier-protein] synthase</fullName>
    </submittedName>
</protein>
<dbReference type="RefSeq" id="WP_408159143.1">
    <property type="nucleotide sequence ID" value="NZ_JAQQFM010000007.1"/>
</dbReference>
<dbReference type="Proteomes" id="UP001629246">
    <property type="component" value="Unassembled WGS sequence"/>
</dbReference>
<dbReference type="EMBL" id="JAQQFM010000007">
    <property type="protein sequence ID" value="MFL9925945.1"/>
    <property type="molecule type" value="Genomic_DNA"/>
</dbReference>
<gene>
    <name evidence="5" type="primary">mdcG</name>
    <name evidence="5" type="ORF">PQR62_16835</name>
</gene>
<evidence type="ECO:0000313" key="5">
    <source>
        <dbReference type="EMBL" id="MFL9925945.1"/>
    </source>
</evidence>
<feature type="domain" description="Phosphoribosyl-dephospho-CoA transferase MdcG N-terminal" evidence="4">
    <location>
        <begin position="12"/>
        <end position="96"/>
    </location>
</feature>
<dbReference type="InterPro" id="IPR048903">
    <property type="entry name" value="MdcG_N"/>
</dbReference>
<organism evidence="5 6">
    <name type="scientific">Herbaspirillum lusitanum</name>
    <dbReference type="NCBI Taxonomy" id="213312"/>
    <lineage>
        <taxon>Bacteria</taxon>
        <taxon>Pseudomonadati</taxon>
        <taxon>Pseudomonadota</taxon>
        <taxon>Betaproteobacteria</taxon>
        <taxon>Burkholderiales</taxon>
        <taxon>Oxalobacteraceae</taxon>
        <taxon>Herbaspirillum</taxon>
    </lineage>
</organism>
<evidence type="ECO:0000313" key="6">
    <source>
        <dbReference type="Proteomes" id="UP001629246"/>
    </source>
</evidence>
<evidence type="ECO:0000256" key="1">
    <source>
        <dbReference type="ARBA" id="ARBA00022679"/>
    </source>
</evidence>
<dbReference type="Pfam" id="PF20866">
    <property type="entry name" value="MdcG_N"/>
    <property type="match status" value="1"/>
</dbReference>
<evidence type="ECO:0000256" key="2">
    <source>
        <dbReference type="ARBA" id="ARBA00022695"/>
    </source>
</evidence>
<dbReference type="InterPro" id="IPR017557">
    <property type="entry name" value="Holo-ACP_synthase"/>
</dbReference>
<keyword evidence="6" id="KW-1185">Reference proteome</keyword>
<feature type="domain" description="Phosphoribosyl-dephospho-CoA transferase MdcG C-terminal" evidence="3">
    <location>
        <begin position="108"/>
        <end position="230"/>
    </location>
</feature>
<dbReference type="NCBIfam" id="TIGR03135">
    <property type="entry name" value="malonate_mdcG"/>
    <property type="match status" value="1"/>
</dbReference>
<keyword evidence="1" id="KW-0808">Transferase</keyword>
<dbReference type="InterPro" id="IPR049180">
    <property type="entry name" value="MdcG_C"/>
</dbReference>
<accession>A0ABW9AC34</accession>
<evidence type="ECO:0000259" key="3">
    <source>
        <dbReference type="Pfam" id="PF10620"/>
    </source>
</evidence>
<comment type="caution">
    <text evidence="5">The sequence shown here is derived from an EMBL/GenBank/DDBJ whole genome shotgun (WGS) entry which is preliminary data.</text>
</comment>
<keyword evidence="2" id="KW-0548">Nucleotidyltransferase</keyword>
<sequence>MSETMSAISTPQRHALIRLTEPGWQRLLRAACASGQSVAVQTALAQWHAQGWPLIVRRMDHDAAEDEVCAGLALPPDAQAHKLRIPLRVKRSEIAEQRTALPLQEVIAALDALPAEWRQALQDLYEDANAQHLRLQVYGSLALQLLTGLAYLRATSDIDLLLQPGNQEQLKQGMALLSRHAQVLPLDGEVLFGGGAAVAWKEWMQVAGVESIPAGGERVLVKSLKQVSLQRVDLLLSSLSLDEGAIAHASPDLAEAPCSI</sequence>
<dbReference type="Pfam" id="PF10620">
    <property type="entry name" value="MdcG"/>
    <property type="match status" value="1"/>
</dbReference>